<evidence type="ECO:0000256" key="1">
    <source>
        <dbReference type="SAM" id="MobiDB-lite"/>
    </source>
</evidence>
<comment type="caution">
    <text evidence="2">The sequence shown here is derived from an EMBL/GenBank/DDBJ whole genome shotgun (WGS) entry which is preliminary data.</text>
</comment>
<evidence type="ECO:0000313" key="3">
    <source>
        <dbReference type="Proteomes" id="UP000245911"/>
    </source>
</evidence>
<feature type="compositionally biased region" description="Low complexity" evidence="1">
    <location>
        <begin position="68"/>
        <end position="80"/>
    </location>
</feature>
<dbReference type="Gene3D" id="3.20.20.370">
    <property type="entry name" value="Glycoside hydrolase/deacetylase"/>
    <property type="match status" value="1"/>
</dbReference>
<protein>
    <recommendedName>
        <fullName evidence="4">Divergent polysaccharide deacetylase family protein</fullName>
    </recommendedName>
</protein>
<feature type="region of interest" description="Disordered" evidence="1">
    <location>
        <begin position="586"/>
        <end position="608"/>
    </location>
</feature>
<name>A0A2T8HW62_9RHOB</name>
<feature type="region of interest" description="Disordered" evidence="1">
    <location>
        <begin position="511"/>
        <end position="540"/>
    </location>
</feature>
<dbReference type="EMBL" id="QDKM01000002">
    <property type="protein sequence ID" value="PVH29677.1"/>
    <property type="molecule type" value="Genomic_DNA"/>
</dbReference>
<feature type="compositionally biased region" description="Low complexity" evidence="1">
    <location>
        <begin position="128"/>
        <end position="138"/>
    </location>
</feature>
<dbReference type="Proteomes" id="UP000245911">
    <property type="component" value="Unassembled WGS sequence"/>
</dbReference>
<dbReference type="SUPFAM" id="SSF88713">
    <property type="entry name" value="Glycoside hydrolase/deacetylase"/>
    <property type="match status" value="1"/>
</dbReference>
<evidence type="ECO:0008006" key="4">
    <source>
        <dbReference type="Google" id="ProtNLM"/>
    </source>
</evidence>
<keyword evidence="3" id="KW-1185">Reference proteome</keyword>
<feature type="compositionally biased region" description="Low complexity" evidence="1">
    <location>
        <begin position="150"/>
        <end position="159"/>
    </location>
</feature>
<proteinExistence type="predicted"/>
<reference evidence="2 3" key="1">
    <citation type="submission" date="2018-04" db="EMBL/GenBank/DDBJ databases">
        <title>Pararhodobacter oceanense sp. nov., isolated from marine intertidal sediment.</title>
        <authorList>
            <person name="Wang X.-L."/>
            <person name="Du Z.-J."/>
        </authorList>
    </citation>
    <scope>NUCLEOTIDE SEQUENCE [LARGE SCALE GENOMIC DNA]</scope>
    <source>
        <strain evidence="2 3">AM505</strain>
    </source>
</reference>
<dbReference type="InterPro" id="IPR011330">
    <property type="entry name" value="Glyco_hydro/deAcase_b/a-brl"/>
</dbReference>
<feature type="region of interest" description="Disordered" evidence="1">
    <location>
        <begin position="110"/>
        <end position="138"/>
    </location>
</feature>
<sequence length="832" mass="82309">MGGFIKGVLVGAVSFVLGLAVLTLVFPVPGQLEDDAGPLGAQVDGAAGEEAVAEGEPEPTEAPEDAGEAAPEAAMEAAPEGLAEAAPDAMTGEDIDAEVGGETDATAEIVAPEDASEGAETSESEVMGAEAEGAAETGAALAVPQPEAPLGADAEAPEAGEGGGESQAQTVENAEVSDAGGAADVTEDADEAAPSTERAETAMVEALEEVMASEDAASVTEAPGQDSPAARSALEVEAGDELAAVGAGEHAAVAAELPDPPEMPAQVDVTEPPVELAPALPEVAEGETPPEGENMAVGATGEEESDPLIAPELAEEDRGVAQVAELEGEAVESLDAAVTEALPVEPDAAEVDAGVAPVAEAEEGAVESLDGAVTETLPVEMEAAGSDAGVAPVAESEGHAVESLDGAVTGALPVEIEAPEADASDTGDAPVVEALPVETGAAEGDAADTEVAEPQDAAVIEALPSGADAVEQDTVGAAETVVAGSAAGDEPQAAGEGAPVQALPDEAVQPLEPSLDPTVEPPVESALETPPMPQVRRMPGGSADVAVRRGLSGGTAGGSVAGSAGAEAPTAGVRIGRLPSIGRSTESDLADAADAQATEAADAITPSETTDLPAYQRYAAEVSLAPGANALGVVLIEDPMAEAALTALPLPVTLAMDPADPDGPRRAAAYRAAGHEIALLAQGIPEGATPADIEVTLQVWMRDFPQVVALIDVAEGGIASRRLIARDLALMLAPEGYGVIALRSNLDAFGQAAQAAGLATASVYRRVDGAGQSAIRIRRMIDRAGFEAQRSAGILIVGSAGNPDTLEALRNFAQASARGVVVTPASAVLAVQ</sequence>
<feature type="region of interest" description="Disordered" evidence="1">
    <location>
        <begin position="211"/>
        <end position="232"/>
    </location>
</feature>
<feature type="compositionally biased region" description="Acidic residues" evidence="1">
    <location>
        <begin position="114"/>
        <end position="123"/>
    </location>
</feature>
<dbReference type="GO" id="GO:0005975">
    <property type="term" value="P:carbohydrate metabolic process"/>
    <property type="evidence" value="ECO:0007669"/>
    <property type="project" value="InterPro"/>
</dbReference>
<dbReference type="Pfam" id="PF04748">
    <property type="entry name" value="Polysacc_deac_2"/>
    <property type="match status" value="1"/>
</dbReference>
<gene>
    <name evidence="2" type="ORF">DDE20_06065</name>
</gene>
<evidence type="ECO:0000313" key="2">
    <source>
        <dbReference type="EMBL" id="PVH29677.1"/>
    </source>
</evidence>
<organism evidence="2 3">
    <name type="scientific">Pararhodobacter oceanensis</name>
    <dbReference type="NCBI Taxonomy" id="2172121"/>
    <lineage>
        <taxon>Bacteria</taxon>
        <taxon>Pseudomonadati</taxon>
        <taxon>Pseudomonadota</taxon>
        <taxon>Alphaproteobacteria</taxon>
        <taxon>Rhodobacterales</taxon>
        <taxon>Paracoccaceae</taxon>
        <taxon>Pararhodobacter</taxon>
    </lineage>
</organism>
<feature type="compositionally biased region" description="Low complexity" evidence="1">
    <location>
        <begin position="40"/>
        <end position="50"/>
    </location>
</feature>
<dbReference type="RefSeq" id="WP_116557565.1">
    <property type="nucleotide sequence ID" value="NZ_QDKM01000002.1"/>
</dbReference>
<feature type="compositionally biased region" description="Low complexity" evidence="1">
    <location>
        <begin position="590"/>
        <end position="603"/>
    </location>
</feature>
<dbReference type="InterPro" id="IPR006837">
    <property type="entry name" value="Divergent_DAC"/>
</dbReference>
<feature type="region of interest" description="Disordered" evidence="1">
    <location>
        <begin position="36"/>
        <end position="80"/>
    </location>
</feature>
<dbReference type="AlphaFoldDB" id="A0A2T8HW62"/>
<feature type="compositionally biased region" description="Acidic residues" evidence="1">
    <location>
        <begin position="51"/>
        <end position="67"/>
    </location>
</feature>
<accession>A0A2T8HW62</accession>
<feature type="region of interest" description="Disordered" evidence="1">
    <location>
        <begin position="150"/>
        <end position="198"/>
    </location>
</feature>
<dbReference type="OrthoDB" id="7658418at2"/>